<dbReference type="InterPro" id="IPR013324">
    <property type="entry name" value="RNA_pol_sigma_r3/r4-like"/>
</dbReference>
<evidence type="ECO:0000256" key="1">
    <source>
        <dbReference type="ARBA" id="ARBA00010641"/>
    </source>
</evidence>
<dbReference type="InterPro" id="IPR036388">
    <property type="entry name" value="WH-like_DNA-bd_sf"/>
</dbReference>
<sequence>MGKFVLNDNTAPINAEVASPKQHVENGYFENLEDAVIWDKFRAGDKSAFIFIYKSYFQSLRQYGYHFAGGIQLVEDAIQDLFIDLNRNHQRLSATNSIKFYLYKSLRRRLIYYLERQNKTMRVARAADDLTFKISLSVEQFIINRQIESERRKKLDQALKNLTAHQREAIYYFYYENMTYAEIKEFMDFKNINSARNLIYRAIDSLKSALR</sequence>
<dbReference type="RefSeq" id="WP_346758048.1">
    <property type="nucleotide sequence ID" value="NZ_JAUJEB010000001.1"/>
</dbReference>
<evidence type="ECO:0000259" key="5">
    <source>
        <dbReference type="Pfam" id="PF04542"/>
    </source>
</evidence>
<dbReference type="InterPro" id="IPR039425">
    <property type="entry name" value="RNA_pol_sigma-70-like"/>
</dbReference>
<evidence type="ECO:0000256" key="3">
    <source>
        <dbReference type="ARBA" id="ARBA00023082"/>
    </source>
</evidence>
<dbReference type="InterPro" id="IPR014284">
    <property type="entry name" value="RNA_pol_sigma-70_dom"/>
</dbReference>
<organism evidence="6 7">
    <name type="scientific">Agaribacillus aureus</name>
    <dbReference type="NCBI Taxonomy" id="3051825"/>
    <lineage>
        <taxon>Bacteria</taxon>
        <taxon>Pseudomonadati</taxon>
        <taxon>Bacteroidota</taxon>
        <taxon>Cytophagia</taxon>
        <taxon>Cytophagales</taxon>
        <taxon>Splendidivirgaceae</taxon>
        <taxon>Agaribacillus</taxon>
    </lineage>
</organism>
<dbReference type="SUPFAM" id="SSF88946">
    <property type="entry name" value="Sigma2 domain of RNA polymerase sigma factors"/>
    <property type="match status" value="1"/>
</dbReference>
<evidence type="ECO:0000313" key="6">
    <source>
        <dbReference type="EMBL" id="MDN5212731.1"/>
    </source>
</evidence>
<reference evidence="6" key="1">
    <citation type="submission" date="2023-06" db="EMBL/GenBank/DDBJ databases">
        <title>Genomic of Agaribacillus aureum.</title>
        <authorList>
            <person name="Wang G."/>
        </authorList>
    </citation>
    <scope>NUCLEOTIDE SEQUENCE</scope>
    <source>
        <strain evidence="6">BMA12</strain>
    </source>
</reference>
<comment type="similarity">
    <text evidence="1">Belongs to the sigma-70 factor family. ECF subfamily.</text>
</comment>
<evidence type="ECO:0000256" key="4">
    <source>
        <dbReference type="ARBA" id="ARBA00023163"/>
    </source>
</evidence>
<dbReference type="EMBL" id="JAUJEB010000001">
    <property type="protein sequence ID" value="MDN5212731.1"/>
    <property type="molecule type" value="Genomic_DNA"/>
</dbReference>
<feature type="domain" description="RNA polymerase sigma-70 region 2" evidence="5">
    <location>
        <begin position="52"/>
        <end position="119"/>
    </location>
</feature>
<dbReference type="NCBIfam" id="TIGR02937">
    <property type="entry name" value="sigma70-ECF"/>
    <property type="match status" value="1"/>
</dbReference>
<accession>A0ABT8L665</accession>
<evidence type="ECO:0000313" key="7">
    <source>
        <dbReference type="Proteomes" id="UP001172083"/>
    </source>
</evidence>
<evidence type="ECO:0000256" key="2">
    <source>
        <dbReference type="ARBA" id="ARBA00023015"/>
    </source>
</evidence>
<keyword evidence="2" id="KW-0805">Transcription regulation</keyword>
<dbReference type="Proteomes" id="UP001172083">
    <property type="component" value="Unassembled WGS sequence"/>
</dbReference>
<keyword evidence="4" id="KW-0804">Transcription</keyword>
<proteinExistence type="inferred from homology"/>
<keyword evidence="3" id="KW-0731">Sigma factor</keyword>
<protein>
    <submittedName>
        <fullName evidence="6">Sigma-70 family RNA polymerase sigma factor</fullName>
    </submittedName>
</protein>
<comment type="caution">
    <text evidence="6">The sequence shown here is derived from an EMBL/GenBank/DDBJ whole genome shotgun (WGS) entry which is preliminary data.</text>
</comment>
<dbReference type="Gene3D" id="1.10.10.10">
    <property type="entry name" value="Winged helix-like DNA-binding domain superfamily/Winged helix DNA-binding domain"/>
    <property type="match status" value="1"/>
</dbReference>
<dbReference type="Pfam" id="PF04542">
    <property type="entry name" value="Sigma70_r2"/>
    <property type="match status" value="1"/>
</dbReference>
<dbReference type="InterPro" id="IPR007627">
    <property type="entry name" value="RNA_pol_sigma70_r2"/>
</dbReference>
<dbReference type="PANTHER" id="PTHR43133:SF46">
    <property type="entry name" value="RNA POLYMERASE SIGMA-70 FACTOR ECF SUBFAMILY"/>
    <property type="match status" value="1"/>
</dbReference>
<dbReference type="Gene3D" id="1.10.1740.10">
    <property type="match status" value="1"/>
</dbReference>
<dbReference type="PANTHER" id="PTHR43133">
    <property type="entry name" value="RNA POLYMERASE ECF-TYPE SIGMA FACTO"/>
    <property type="match status" value="1"/>
</dbReference>
<name>A0ABT8L665_9BACT</name>
<keyword evidence="7" id="KW-1185">Reference proteome</keyword>
<dbReference type="InterPro" id="IPR013325">
    <property type="entry name" value="RNA_pol_sigma_r2"/>
</dbReference>
<dbReference type="SUPFAM" id="SSF88659">
    <property type="entry name" value="Sigma3 and sigma4 domains of RNA polymerase sigma factors"/>
    <property type="match status" value="1"/>
</dbReference>
<gene>
    <name evidence="6" type="ORF">QQ020_11765</name>
</gene>